<reference evidence="2" key="1">
    <citation type="submission" date="2023-02" db="EMBL/GenBank/DDBJ databases">
        <title>Genome of toxic invasive species Heracleum sosnowskyi carries increased number of genes despite the absence of recent whole-genome duplications.</title>
        <authorList>
            <person name="Schelkunov M."/>
            <person name="Shtratnikova V."/>
            <person name="Makarenko M."/>
            <person name="Klepikova A."/>
            <person name="Omelchenko D."/>
            <person name="Novikova G."/>
            <person name="Obukhova E."/>
            <person name="Bogdanov V."/>
            <person name="Penin A."/>
            <person name="Logacheva M."/>
        </authorList>
    </citation>
    <scope>NUCLEOTIDE SEQUENCE</scope>
    <source>
        <strain evidence="2">Hsosn_3</strain>
        <tissue evidence="2">Leaf</tissue>
    </source>
</reference>
<sequence length="135" mass="16096">MVAENVTNYATEKLKEVLLMMQYLWEEVIQWVDTVFPPEARVEKFNHWVQVGKTFLVAWLVLLMLICYFKCCCKCFKWVDTVFPPEARVEKLNLWVQVGKPFMENVKNYATEKLKEVLVMMQYLTTGFKLVKLSW</sequence>
<dbReference type="AlphaFoldDB" id="A0AAD8LWK6"/>
<reference evidence="2" key="2">
    <citation type="submission" date="2023-05" db="EMBL/GenBank/DDBJ databases">
        <authorList>
            <person name="Schelkunov M.I."/>
        </authorList>
    </citation>
    <scope>NUCLEOTIDE SEQUENCE</scope>
    <source>
        <strain evidence="2">Hsosn_3</strain>
        <tissue evidence="2">Leaf</tissue>
    </source>
</reference>
<keyword evidence="1" id="KW-0812">Transmembrane</keyword>
<keyword evidence="3" id="KW-1185">Reference proteome</keyword>
<dbReference type="Proteomes" id="UP001237642">
    <property type="component" value="Unassembled WGS sequence"/>
</dbReference>
<evidence type="ECO:0000256" key="1">
    <source>
        <dbReference type="SAM" id="Phobius"/>
    </source>
</evidence>
<name>A0AAD8LWK6_9APIA</name>
<keyword evidence="1" id="KW-0472">Membrane</keyword>
<dbReference type="EMBL" id="JAUIZM010000075">
    <property type="protein sequence ID" value="KAK1350201.1"/>
    <property type="molecule type" value="Genomic_DNA"/>
</dbReference>
<proteinExistence type="predicted"/>
<keyword evidence="1" id="KW-1133">Transmembrane helix</keyword>
<accession>A0AAD8LWK6</accession>
<organism evidence="2 3">
    <name type="scientific">Heracleum sosnowskyi</name>
    <dbReference type="NCBI Taxonomy" id="360622"/>
    <lineage>
        <taxon>Eukaryota</taxon>
        <taxon>Viridiplantae</taxon>
        <taxon>Streptophyta</taxon>
        <taxon>Embryophyta</taxon>
        <taxon>Tracheophyta</taxon>
        <taxon>Spermatophyta</taxon>
        <taxon>Magnoliopsida</taxon>
        <taxon>eudicotyledons</taxon>
        <taxon>Gunneridae</taxon>
        <taxon>Pentapetalae</taxon>
        <taxon>asterids</taxon>
        <taxon>campanulids</taxon>
        <taxon>Apiales</taxon>
        <taxon>Apiaceae</taxon>
        <taxon>Apioideae</taxon>
        <taxon>apioid superclade</taxon>
        <taxon>Tordylieae</taxon>
        <taxon>Tordyliinae</taxon>
        <taxon>Heracleum</taxon>
    </lineage>
</organism>
<comment type="caution">
    <text evidence="2">The sequence shown here is derived from an EMBL/GenBank/DDBJ whole genome shotgun (WGS) entry which is preliminary data.</text>
</comment>
<evidence type="ECO:0000313" key="2">
    <source>
        <dbReference type="EMBL" id="KAK1350201.1"/>
    </source>
</evidence>
<evidence type="ECO:0000313" key="3">
    <source>
        <dbReference type="Proteomes" id="UP001237642"/>
    </source>
</evidence>
<protein>
    <submittedName>
        <fullName evidence="2">Uncharacterized protein</fullName>
    </submittedName>
</protein>
<gene>
    <name evidence="2" type="ORF">POM88_054724</name>
</gene>
<feature type="transmembrane region" description="Helical" evidence="1">
    <location>
        <begin position="48"/>
        <end position="69"/>
    </location>
</feature>